<evidence type="ECO:0000256" key="3">
    <source>
        <dbReference type="ARBA" id="ARBA00022692"/>
    </source>
</evidence>
<dbReference type="AlphaFoldDB" id="A0A6G1SE13"/>
<accession>A0A6G1SE13</accession>
<dbReference type="InterPro" id="IPR018212">
    <property type="entry name" value="Na/solute_symporter_CS"/>
</dbReference>
<dbReference type="PROSITE" id="PS00457">
    <property type="entry name" value="NA_SOLUT_SYMP_2"/>
    <property type="match status" value="1"/>
</dbReference>
<dbReference type="GO" id="GO:0005412">
    <property type="term" value="F:D-glucose:sodium symporter activity"/>
    <property type="evidence" value="ECO:0007669"/>
    <property type="project" value="TreeGrafter"/>
</dbReference>
<feature type="compositionally biased region" description="Acidic residues" evidence="6">
    <location>
        <begin position="936"/>
        <end position="949"/>
    </location>
</feature>
<organism evidence="8">
    <name type="scientific">Aceria tosichella</name>
    <name type="common">wheat curl mite</name>
    <dbReference type="NCBI Taxonomy" id="561515"/>
    <lineage>
        <taxon>Eukaryota</taxon>
        <taxon>Metazoa</taxon>
        <taxon>Ecdysozoa</taxon>
        <taxon>Arthropoda</taxon>
        <taxon>Chelicerata</taxon>
        <taxon>Arachnida</taxon>
        <taxon>Acari</taxon>
        <taxon>Acariformes</taxon>
        <taxon>Trombidiformes</taxon>
        <taxon>Prostigmata</taxon>
        <taxon>Eupodina</taxon>
        <taxon>Eriophyoidea</taxon>
        <taxon>Eriophyidae</taxon>
        <taxon>Eriophyinae</taxon>
        <taxon>Aceriini</taxon>
        <taxon>Aceria</taxon>
    </lineage>
</organism>
<dbReference type="EMBL" id="GGYP01003963">
    <property type="protein sequence ID" value="MDE48734.1"/>
    <property type="molecule type" value="Transcribed_RNA"/>
</dbReference>
<feature type="transmembrane region" description="Helical" evidence="7">
    <location>
        <begin position="477"/>
        <end position="495"/>
    </location>
</feature>
<feature type="transmembrane region" description="Helical" evidence="7">
    <location>
        <begin position="326"/>
        <end position="345"/>
    </location>
</feature>
<comment type="similarity">
    <text evidence="2">Belongs to the sodium:solute symporter (SSF) (TC 2.A.21) family.</text>
</comment>
<sequence length="1101" mass="119300">MPFSTTVASSSPSSTTTATTTTTASTTAGGAPKLYPSNQSPVTLYSAPPRQYKPDHLASIDLIIIVIYLCLLLSTSISTMIRTRKSIKRKAALVAASNRLHGAPAGGAAPTQNNFLASRKMNWFTVGASIFASNLGSEHFIGLSGSAAANGISVAAFEMNALIILQLATWIFLPVLISAKISTLPEYMSKRFGGKRIRTYLAVLSILLYIFTKISVNLFSGGIFIQQAVGWNLYTSAMFILALTCIMTLTGGLKGAMMIDNLQAIVMTIGASIVSASALVEIGGWSGLKTKYSMAVPSKVPANLTHCAQPNPRAFQMLRPSDDRDMPWLGFLIGQTPASIWYWAADQMMVQRFLSARSLAHVQGSAVFAGYLKILPLVFMIIPGMISRCLYTDEVGCIDPVECQRYCQSSVSCSNTAYPRLVLELMPRGARGMMVAAMVAALMQDLCNVFNSASALFSCDIWPLFRKYPNQKEQETAGRVFVICLVFASIMWIPVIQEMQGGQLFIYIQAVAAMFWPPICAVYICAVMWKRTNEAGAFWSLMIGFLLGFLRMAMSFMYKEPSCGQHVDDRPWILKHVHYMYYAAFLFWATILSVVIISKLTRPPAPFRLIRTTFWTRFDTNIRKDDKNVFEMKYSGATTNSTSLSVGGGASGAGSSAAADSLITNNRSPTAAADKKKTGDVSNGLGDGTLASAASDATGSLSACTTAGQLGVSLTPRSSEDATSTTSDMPPLGSRSSQQRLFTIEEKHEKKTADLSSVIVDISKASAATIRDMGKRSPSVPQTAPIGSGGGPKQLRPALQHQASLTASATAAVGEAGKFLAHKLANTEANLRGARDIVMAAANHFTGGAVPDSRIKFKNLQGDDEEEEDDDDDDYDDDNGPRTKRDPADSDEEADEEADFADRNKRIKRNRRSQSVLSAALKSYKQKQRGGYQMAMDEDDEDEDDDDDEKMNLNRSASFKNKSKGKDFQTSEATSSSTDDKHTPIHHGSSMPLTRSKISSSKRAQNRSKGVRKPMLADSTERAGAGGGGKPKYEEEEDTESGTTYRCLDNSVALLMKTRLEETILRIAVGAIMLVAVGIFILLSLPPTPPPKEITDILIKT</sequence>
<feature type="compositionally biased region" description="Polar residues" evidence="6">
    <location>
        <begin position="715"/>
        <end position="737"/>
    </location>
</feature>
<gene>
    <name evidence="8" type="primary">SLC5A3</name>
    <name evidence="8" type="ORF">g.12369</name>
</gene>
<evidence type="ECO:0000256" key="1">
    <source>
        <dbReference type="ARBA" id="ARBA00004141"/>
    </source>
</evidence>
<proteinExistence type="inferred from homology"/>
<dbReference type="GO" id="GO:0005886">
    <property type="term" value="C:plasma membrane"/>
    <property type="evidence" value="ECO:0007669"/>
    <property type="project" value="TreeGrafter"/>
</dbReference>
<evidence type="ECO:0000256" key="6">
    <source>
        <dbReference type="SAM" id="MobiDB-lite"/>
    </source>
</evidence>
<dbReference type="InterPro" id="IPR038377">
    <property type="entry name" value="Na/Glc_symporter_sf"/>
</dbReference>
<evidence type="ECO:0000256" key="5">
    <source>
        <dbReference type="ARBA" id="ARBA00023136"/>
    </source>
</evidence>
<protein>
    <submittedName>
        <fullName evidence="8">Sodium/myo-inositol cotransporter</fullName>
    </submittedName>
</protein>
<evidence type="ECO:0000256" key="4">
    <source>
        <dbReference type="ARBA" id="ARBA00022989"/>
    </source>
</evidence>
<feature type="compositionally biased region" description="Acidic residues" evidence="6">
    <location>
        <begin position="862"/>
        <end position="878"/>
    </location>
</feature>
<feature type="region of interest" description="Disordered" evidence="6">
    <location>
        <begin position="860"/>
        <end position="1043"/>
    </location>
</feature>
<dbReference type="PANTHER" id="PTHR11819:SF150">
    <property type="entry name" value="SODIUM_MYO-INOSITOL COTRANSPORTER"/>
    <property type="match status" value="1"/>
</dbReference>
<reference evidence="8" key="1">
    <citation type="submission" date="2018-10" db="EMBL/GenBank/DDBJ databases">
        <title>Transcriptome assembly of Aceria tosichella (Wheat curl mite) Type 2.</title>
        <authorList>
            <person name="Scully E.D."/>
            <person name="Geib S.M."/>
            <person name="Palmer N.A."/>
            <person name="Gupta A.K."/>
            <person name="Sarath G."/>
            <person name="Tatineni S."/>
        </authorList>
    </citation>
    <scope>NUCLEOTIDE SEQUENCE</scope>
    <source>
        <strain evidence="8">LincolnNE</strain>
    </source>
</reference>
<feature type="transmembrane region" description="Helical" evidence="7">
    <location>
        <begin position="507"/>
        <end position="529"/>
    </location>
</feature>
<feature type="region of interest" description="Disordered" evidence="6">
    <location>
        <begin position="1"/>
        <end position="35"/>
    </location>
</feature>
<feature type="transmembrane region" description="Helical" evidence="7">
    <location>
        <begin position="62"/>
        <end position="81"/>
    </location>
</feature>
<dbReference type="NCBIfam" id="TIGR00813">
    <property type="entry name" value="sss"/>
    <property type="match status" value="1"/>
</dbReference>
<dbReference type="Pfam" id="PF00474">
    <property type="entry name" value="SSF"/>
    <property type="match status" value="1"/>
</dbReference>
<keyword evidence="4 7" id="KW-1133">Transmembrane helix</keyword>
<feature type="compositionally biased region" description="Low complexity" evidence="6">
    <location>
        <begin position="1"/>
        <end position="28"/>
    </location>
</feature>
<dbReference type="PANTHER" id="PTHR11819">
    <property type="entry name" value="SOLUTE CARRIER FAMILY 5"/>
    <property type="match status" value="1"/>
</dbReference>
<feature type="compositionally biased region" description="Basic and acidic residues" evidence="6">
    <location>
        <begin position="879"/>
        <end position="888"/>
    </location>
</feature>
<dbReference type="PROSITE" id="PS50283">
    <property type="entry name" value="NA_SOLUT_SYMP_3"/>
    <property type="match status" value="1"/>
</dbReference>
<dbReference type="Gene3D" id="1.20.1730.10">
    <property type="entry name" value="Sodium/glucose cotransporter"/>
    <property type="match status" value="1"/>
</dbReference>
<feature type="transmembrane region" description="Helical" evidence="7">
    <location>
        <begin position="536"/>
        <end position="558"/>
    </location>
</feature>
<feature type="transmembrane region" description="Helical" evidence="7">
    <location>
        <begin position="231"/>
        <end position="253"/>
    </location>
</feature>
<feature type="transmembrane region" description="Helical" evidence="7">
    <location>
        <begin position="1064"/>
        <end position="1085"/>
    </location>
</feature>
<comment type="subcellular location">
    <subcellularLocation>
        <location evidence="1">Membrane</location>
        <topology evidence="1">Multi-pass membrane protein</topology>
    </subcellularLocation>
</comment>
<feature type="transmembrane region" description="Helical" evidence="7">
    <location>
        <begin position="161"/>
        <end position="179"/>
    </location>
</feature>
<keyword evidence="5 7" id="KW-0472">Membrane</keyword>
<evidence type="ECO:0000313" key="8">
    <source>
        <dbReference type="EMBL" id="MDE48734.1"/>
    </source>
</evidence>
<feature type="transmembrane region" description="Helical" evidence="7">
    <location>
        <begin position="200"/>
        <end position="225"/>
    </location>
</feature>
<evidence type="ECO:0000256" key="7">
    <source>
        <dbReference type="SAM" id="Phobius"/>
    </source>
</evidence>
<dbReference type="InterPro" id="IPR001734">
    <property type="entry name" value="Na/solute_symporter"/>
</dbReference>
<name>A0A6G1SE13_9ACAR</name>
<feature type="transmembrane region" description="Helical" evidence="7">
    <location>
        <begin position="578"/>
        <end position="598"/>
    </location>
</feature>
<feature type="compositionally biased region" description="Acidic residues" evidence="6">
    <location>
        <begin position="889"/>
        <end position="899"/>
    </location>
</feature>
<evidence type="ECO:0000256" key="2">
    <source>
        <dbReference type="ARBA" id="ARBA00006434"/>
    </source>
</evidence>
<feature type="transmembrane region" description="Helical" evidence="7">
    <location>
        <begin position="265"/>
        <end position="288"/>
    </location>
</feature>
<feature type="transmembrane region" description="Helical" evidence="7">
    <location>
        <begin position="366"/>
        <end position="386"/>
    </location>
</feature>
<feature type="region of interest" description="Disordered" evidence="6">
    <location>
        <begin position="712"/>
        <end position="737"/>
    </location>
</feature>
<feature type="compositionally biased region" description="Polar residues" evidence="6">
    <location>
        <begin position="991"/>
        <end position="1003"/>
    </location>
</feature>
<keyword evidence="3 7" id="KW-0812">Transmembrane</keyword>
<feature type="region of interest" description="Disordered" evidence="6">
    <location>
        <begin position="770"/>
        <end position="795"/>
    </location>
</feature>